<dbReference type="AlphaFoldDB" id="A0AAN4ZMZ8"/>
<dbReference type="Proteomes" id="UP001328107">
    <property type="component" value="Unassembled WGS sequence"/>
</dbReference>
<reference evidence="2" key="1">
    <citation type="submission" date="2022-10" db="EMBL/GenBank/DDBJ databases">
        <title>Genome assembly of Pristionchus species.</title>
        <authorList>
            <person name="Yoshida K."/>
            <person name="Sommer R.J."/>
        </authorList>
    </citation>
    <scope>NUCLEOTIDE SEQUENCE [LARGE SCALE GENOMIC DNA]</scope>
    <source>
        <strain evidence="2">RS5460</strain>
    </source>
</reference>
<feature type="non-terminal residue" evidence="1">
    <location>
        <position position="1"/>
    </location>
</feature>
<accession>A0AAN4ZMZ8</accession>
<protein>
    <submittedName>
        <fullName evidence="1">Uncharacterized protein</fullName>
    </submittedName>
</protein>
<comment type="caution">
    <text evidence="1">The sequence shown here is derived from an EMBL/GenBank/DDBJ whole genome shotgun (WGS) entry which is preliminary data.</text>
</comment>
<evidence type="ECO:0000313" key="2">
    <source>
        <dbReference type="Proteomes" id="UP001328107"/>
    </source>
</evidence>
<evidence type="ECO:0000313" key="1">
    <source>
        <dbReference type="EMBL" id="GMR43681.1"/>
    </source>
</evidence>
<proteinExistence type="predicted"/>
<dbReference type="EMBL" id="BTRK01000003">
    <property type="protein sequence ID" value="GMR43681.1"/>
    <property type="molecule type" value="Genomic_DNA"/>
</dbReference>
<name>A0AAN4ZMZ8_9BILA</name>
<organism evidence="1 2">
    <name type="scientific">Pristionchus mayeri</name>
    <dbReference type="NCBI Taxonomy" id="1317129"/>
    <lineage>
        <taxon>Eukaryota</taxon>
        <taxon>Metazoa</taxon>
        <taxon>Ecdysozoa</taxon>
        <taxon>Nematoda</taxon>
        <taxon>Chromadorea</taxon>
        <taxon>Rhabditida</taxon>
        <taxon>Rhabditina</taxon>
        <taxon>Diplogasteromorpha</taxon>
        <taxon>Diplogasteroidea</taxon>
        <taxon>Neodiplogasteridae</taxon>
        <taxon>Pristionchus</taxon>
    </lineage>
</organism>
<sequence>LVSAIFMGVVFWPAPTSFSKTVCGCITVFSATSWPLYLVVGAPVEGTLLLGDSGIDPALATGGVVGVAGVVACGVRVGGFAGRRFETPDLSLLLAACLVAFLRLPCELLPELLSLSFPRFFDFNRMSSNFRPPDGFFLIDFELCEGTALLRRLCCCPEEPLPALFPEGVRERLGWFEPSIRTLVCSLLCFLNRFRN</sequence>
<gene>
    <name evidence="1" type="ORF">PMAYCL1PPCAC_13876</name>
</gene>
<keyword evidence="2" id="KW-1185">Reference proteome</keyword>